<feature type="compositionally biased region" description="Polar residues" evidence="1">
    <location>
        <begin position="387"/>
        <end position="400"/>
    </location>
</feature>
<keyword evidence="2" id="KW-0812">Transmembrane</keyword>
<reference evidence="4" key="1">
    <citation type="submission" date="2021-02" db="EMBL/GenBank/DDBJ databases">
        <authorList>
            <person name="Dougan E. K."/>
            <person name="Rhodes N."/>
            <person name="Thang M."/>
            <person name="Chan C."/>
        </authorList>
    </citation>
    <scope>NUCLEOTIDE SEQUENCE</scope>
</reference>
<dbReference type="OrthoDB" id="419957at2759"/>
<feature type="region of interest" description="Disordered" evidence="1">
    <location>
        <begin position="381"/>
        <end position="419"/>
    </location>
</feature>
<protein>
    <submittedName>
        <fullName evidence="4">TTC28 protein</fullName>
    </submittedName>
</protein>
<keyword evidence="2" id="KW-1133">Transmembrane helix</keyword>
<sequence>MGACGRQFGRWLWAGECISLGARCGFTRGARALTSDGVGASPFPDFDDGLQKELDDLGRPGLQEERYERQAFRSSNQRKIGANFAPDDSGDFILSLAVRRHVTGYVLLRFRDLLPLQLGLVDYAKHGPDEAQKKGLDVLAVLRDLRQTAPKKLLQFIGEEDTDILEEEFRNRQWKWVVAMDDSTIDRGPPKTVRESHAQRTVSMLQGLVIADCKRIFKSAPQVIHPRRSRLHVGVRGGPTEEARKAVFDIASKEVPDFPVIRYRSGTISEDSLVMSDAWASARMAQRVVLLAHKREDQKLMNFLRQQAIESKQIKKLAQVVSELYPRRESKDLSDVMEKKIEAMVEDKLNKFLDEAKRTAKSFVVFVAGFVRPCVESDDELPPLVGSGSQATTASHTASPPKQDVQKPPEDADEEDDDELPPLISQLDVRWTHNLACLLFHARQKLPSSATLGDRAGVPWRDEMIWTMLLMSSKMATTRKPSFWPGRFSAKQPGSQKNKCYIARAQGGDAEREADALRVVAKARIKAAEHKGFEGLPDIEVLEQALQAANSEIFTFQKHGEIVAKAVMQLALAEIYLAMDSHAQALPAAQQSLSAMHKADAPTLRHIMAYRALADIYLAQGRCSLVTTSVGPEVARMASEARVHASKRPSDMAEAGCAGCDMAFFISLHGGAEHFFCSSSWFTPIFGKEVKQRRAVVEHEQSKGLAAFWHDLSASAGEVNLEAKEGGFHEFSEHLSSSGSREANIHPAVLMPFLIPFDVSGRPFNMTAATAAIVVWLKRMQSWLLLSWLSAIGLLLWLHIRGENASCPLRVMASVSTLKTALLNFYFQGFSARLTDPLVPAWALLIIAFAQLADGGIPEARWVSRWCNKAIMAVMVTSYFLAGCYKLSAAGLNWMDGTVLQHYAGLYMREQQWSKHLFAVLCRAHAWPVLCSCGLLFEILCPLALFYPSMRHLVVGTAIVFHLGNLFLITLNGDRFLTWVWTLLFVVDFPAALVRNVAIVAGAWSEPVLSSDDAFLLQVPAVQSPALVSKHVAPTVSLQTSYGLLATFVMAVWLSIGIPRSVNLVHTDWPFVGPDMFSHIGRWSSPSPFQDILQDQMNGQRRKA</sequence>
<organism evidence="4 5">
    <name type="scientific">Symbiodinium pilosum</name>
    <name type="common">Dinoflagellate</name>
    <dbReference type="NCBI Taxonomy" id="2952"/>
    <lineage>
        <taxon>Eukaryota</taxon>
        <taxon>Sar</taxon>
        <taxon>Alveolata</taxon>
        <taxon>Dinophyceae</taxon>
        <taxon>Suessiales</taxon>
        <taxon>Symbiodiniaceae</taxon>
        <taxon>Symbiodinium</taxon>
    </lineage>
</organism>
<dbReference type="AlphaFoldDB" id="A0A812TCE8"/>
<evidence type="ECO:0000259" key="3">
    <source>
        <dbReference type="Pfam" id="PF05090"/>
    </source>
</evidence>
<evidence type="ECO:0000313" key="4">
    <source>
        <dbReference type="EMBL" id="CAE7526752.1"/>
    </source>
</evidence>
<feature type="transmembrane region" description="Helical" evidence="2">
    <location>
        <begin position="783"/>
        <end position="800"/>
    </location>
</feature>
<keyword evidence="5" id="KW-1185">Reference proteome</keyword>
<evidence type="ECO:0000256" key="2">
    <source>
        <dbReference type="SAM" id="Phobius"/>
    </source>
</evidence>
<name>A0A812TCE8_SYMPI</name>
<comment type="caution">
    <text evidence="4">The sequence shown here is derived from an EMBL/GenBank/DDBJ whole genome shotgun (WGS) entry which is preliminary data.</text>
</comment>
<accession>A0A812TCE8</accession>
<keyword evidence="2" id="KW-0472">Membrane</keyword>
<dbReference type="EMBL" id="CAJNIZ010030913">
    <property type="protein sequence ID" value="CAE7526752.1"/>
    <property type="molecule type" value="Genomic_DNA"/>
</dbReference>
<feature type="domain" description="HTTM" evidence="3">
    <location>
        <begin position="861"/>
        <end position="985"/>
    </location>
</feature>
<feature type="transmembrane region" description="Helical" evidence="2">
    <location>
        <begin position="926"/>
        <end position="946"/>
    </location>
</feature>
<feature type="transmembrane region" description="Helical" evidence="2">
    <location>
        <begin position="839"/>
        <end position="858"/>
    </location>
</feature>
<evidence type="ECO:0000256" key="1">
    <source>
        <dbReference type="SAM" id="MobiDB-lite"/>
    </source>
</evidence>
<proteinExistence type="predicted"/>
<dbReference type="Proteomes" id="UP000649617">
    <property type="component" value="Unassembled WGS sequence"/>
</dbReference>
<evidence type="ECO:0000313" key="5">
    <source>
        <dbReference type="Proteomes" id="UP000649617"/>
    </source>
</evidence>
<dbReference type="InterPro" id="IPR053934">
    <property type="entry name" value="HTTM_dom"/>
</dbReference>
<feature type="transmembrane region" description="Helical" evidence="2">
    <location>
        <begin position="953"/>
        <end position="970"/>
    </location>
</feature>
<gene>
    <name evidence="4" type="primary">TTC28</name>
    <name evidence="4" type="ORF">SPIL2461_LOCUS13839</name>
</gene>
<dbReference type="Pfam" id="PF05090">
    <property type="entry name" value="HTTM"/>
    <property type="match status" value="1"/>
</dbReference>
<feature type="transmembrane region" description="Helical" evidence="2">
    <location>
        <begin position="870"/>
        <end position="888"/>
    </location>
</feature>